<dbReference type="OrthoDB" id="778244at2759"/>
<dbReference type="InterPro" id="IPR053273">
    <property type="entry name" value="CST_Regulator"/>
</dbReference>
<proteinExistence type="predicted"/>
<sequence length="493" mass="53492">MSTLECKGITWVGNLYQKFEAICLEVEDIVCEETTKIVENQVQSVGVSVKKFYAELVQDLLPPSTKDHEKLKEGIDENPIEELPPTEELEVVAPDGKDLSRGSSFKVLPNISHLLPPSSEDHVKGTGADFSIKQTENSSVIHEKLKFGVVEFTEDDELSSPKVLEVITPPGNDLSGALLFTGLHNENDGKIRNTIATVPSHLPPPSYEDPVKGRGADLSVEQTENSSVTHGKLKFGVGEFIEDDELSSPKVSEVIAPPGNDLSGASLSTGLHYENKICNTTATLPTLTSVDVAQCNSIGGAGKSCCELLDAMGCISDVSSASSTSWVLQTSYFEYKAGAGLTTSRGIPAIDLKGNSKTYKIISPMHGRSDGYNAEEMAEGNYAAKSDEEIINTCHSVKLEESCILVDSDELHLVSQRTGKQRSYKKKLRDAFASRMRSRKKQEYEQLALLCGDVDTGTYNQRAGGSQISNVTSDLDSKKSPIADSFDSEWELL</sequence>
<reference evidence="1" key="1">
    <citation type="journal article" date="2023" name="Plant J.">
        <title>The genome of the king protea, Protea cynaroides.</title>
        <authorList>
            <person name="Chang J."/>
            <person name="Duong T.A."/>
            <person name="Schoeman C."/>
            <person name="Ma X."/>
            <person name="Roodt D."/>
            <person name="Barker N."/>
            <person name="Li Z."/>
            <person name="Van de Peer Y."/>
            <person name="Mizrachi E."/>
        </authorList>
    </citation>
    <scope>NUCLEOTIDE SEQUENCE</scope>
    <source>
        <tissue evidence="1">Young leaves</tissue>
    </source>
</reference>
<evidence type="ECO:0000313" key="1">
    <source>
        <dbReference type="EMBL" id="KAJ4975627.1"/>
    </source>
</evidence>
<keyword evidence="2" id="KW-1185">Reference proteome</keyword>
<dbReference type="Proteomes" id="UP001141806">
    <property type="component" value="Unassembled WGS sequence"/>
</dbReference>
<name>A0A9Q0QXR3_9MAGN</name>
<protein>
    <submittedName>
        <fullName evidence="1">Uncharacterized protein</fullName>
    </submittedName>
</protein>
<comment type="caution">
    <text evidence="1">The sequence shown here is derived from an EMBL/GenBank/DDBJ whole genome shotgun (WGS) entry which is preliminary data.</text>
</comment>
<organism evidence="1 2">
    <name type="scientific">Protea cynaroides</name>
    <dbReference type="NCBI Taxonomy" id="273540"/>
    <lineage>
        <taxon>Eukaryota</taxon>
        <taxon>Viridiplantae</taxon>
        <taxon>Streptophyta</taxon>
        <taxon>Embryophyta</taxon>
        <taxon>Tracheophyta</taxon>
        <taxon>Spermatophyta</taxon>
        <taxon>Magnoliopsida</taxon>
        <taxon>Proteales</taxon>
        <taxon>Proteaceae</taxon>
        <taxon>Protea</taxon>
    </lineage>
</organism>
<dbReference type="AlphaFoldDB" id="A0A9Q0QXR3"/>
<dbReference type="PANTHER" id="PTHR34659:SF1">
    <property type="entry name" value="PROTEIN EGT2"/>
    <property type="match status" value="1"/>
</dbReference>
<gene>
    <name evidence="1" type="ORF">NE237_000733</name>
</gene>
<evidence type="ECO:0000313" key="2">
    <source>
        <dbReference type="Proteomes" id="UP001141806"/>
    </source>
</evidence>
<dbReference type="PANTHER" id="PTHR34659">
    <property type="entry name" value="BNAA05G11610D PROTEIN"/>
    <property type="match status" value="1"/>
</dbReference>
<dbReference type="EMBL" id="JAMYWD010000003">
    <property type="protein sequence ID" value="KAJ4975627.1"/>
    <property type="molecule type" value="Genomic_DNA"/>
</dbReference>
<accession>A0A9Q0QXR3</accession>